<evidence type="ECO:0000313" key="2">
    <source>
        <dbReference type="Proteomes" id="UP001178507"/>
    </source>
</evidence>
<reference evidence="1" key="1">
    <citation type="submission" date="2023-08" db="EMBL/GenBank/DDBJ databases">
        <authorList>
            <person name="Chen Y."/>
            <person name="Shah S."/>
            <person name="Dougan E. K."/>
            <person name="Thang M."/>
            <person name="Chan C."/>
        </authorList>
    </citation>
    <scope>NUCLEOTIDE SEQUENCE</scope>
</reference>
<dbReference type="EMBL" id="CAUJNA010003593">
    <property type="protein sequence ID" value="CAJ1405590.1"/>
    <property type="molecule type" value="Genomic_DNA"/>
</dbReference>
<organism evidence="1 2">
    <name type="scientific">Effrenium voratum</name>
    <dbReference type="NCBI Taxonomy" id="2562239"/>
    <lineage>
        <taxon>Eukaryota</taxon>
        <taxon>Sar</taxon>
        <taxon>Alveolata</taxon>
        <taxon>Dinophyceae</taxon>
        <taxon>Suessiales</taxon>
        <taxon>Symbiodiniaceae</taxon>
        <taxon>Effrenium</taxon>
    </lineage>
</organism>
<dbReference type="AlphaFoldDB" id="A0AA36NAW1"/>
<evidence type="ECO:0000313" key="1">
    <source>
        <dbReference type="EMBL" id="CAJ1405590.1"/>
    </source>
</evidence>
<protein>
    <submittedName>
        <fullName evidence="1">Uncharacterized protein</fullName>
    </submittedName>
</protein>
<accession>A0AA36NAW1</accession>
<gene>
    <name evidence="1" type="ORF">EVOR1521_LOCUS27760</name>
</gene>
<keyword evidence="2" id="KW-1185">Reference proteome</keyword>
<proteinExistence type="predicted"/>
<sequence>MSGDFFRVSDPAVATDVAWALFLLLEEQGIRLQIIFDNTFDGGVGIERSTFMDLIQAAFQYGHHLIVVVQSTEAANQVADLNGARTRQAPQQHEEERVYVGSRADKNVLGEGRQQRAAVGGQFMEVLNMTQVPDDFGRWKRLTSTSICHRLVAFQAPHAEQGKVEA</sequence>
<name>A0AA36NAW1_9DINO</name>
<dbReference type="Proteomes" id="UP001178507">
    <property type="component" value="Unassembled WGS sequence"/>
</dbReference>
<comment type="caution">
    <text evidence="1">The sequence shown here is derived from an EMBL/GenBank/DDBJ whole genome shotgun (WGS) entry which is preliminary data.</text>
</comment>